<reference evidence="2 3" key="1">
    <citation type="journal article" date="2020" name="IScience">
        <title>Genome Sequencing of the Endangered Kingdonia uniflora (Circaeasteraceae, Ranunculales) Reveals Potential Mechanisms of Evolutionary Specialization.</title>
        <authorList>
            <person name="Sun Y."/>
            <person name="Deng T."/>
            <person name="Zhang A."/>
            <person name="Moore M.J."/>
            <person name="Landis J.B."/>
            <person name="Lin N."/>
            <person name="Zhang H."/>
            <person name="Zhang X."/>
            <person name="Huang J."/>
            <person name="Zhang X."/>
            <person name="Sun H."/>
            <person name="Wang H."/>
        </authorList>
    </citation>
    <scope>NUCLEOTIDE SEQUENCE [LARGE SCALE GENOMIC DNA]</scope>
    <source>
        <strain evidence="2">TB1705</strain>
        <tissue evidence="2">Leaf</tissue>
    </source>
</reference>
<dbReference type="OrthoDB" id="884464at2759"/>
<dbReference type="SUPFAM" id="SSF49562">
    <property type="entry name" value="C2 domain (Calcium/lipid-binding domain, CaLB)"/>
    <property type="match status" value="1"/>
</dbReference>
<keyword evidence="3" id="KW-1185">Reference proteome</keyword>
<feature type="domain" description="C2" evidence="1">
    <location>
        <begin position="1"/>
        <end position="107"/>
    </location>
</feature>
<dbReference type="Proteomes" id="UP000541444">
    <property type="component" value="Unassembled WGS sequence"/>
</dbReference>
<sequence>MKRPSCFLEITVLSAEDLRLSKRSIKKNSFVTIRTTPQTFKSTCMDAVNGSYPIWDEKFELSLPDSVTYITVEVQCRSGAGVMTLIGAAKVPVSDFMNALMPVGYLHFLSYRLRDRDEERNGIINLSIKAKVPEGYVRPVLPILGGRFQAGNKSYGGVAIGIPVSCGSGNKF</sequence>
<comment type="caution">
    <text evidence="2">The sequence shown here is derived from an EMBL/GenBank/DDBJ whole genome shotgun (WGS) entry which is preliminary data.</text>
</comment>
<dbReference type="EMBL" id="JACGCM010001497">
    <property type="protein sequence ID" value="KAF6154501.1"/>
    <property type="molecule type" value="Genomic_DNA"/>
</dbReference>
<proteinExistence type="predicted"/>
<dbReference type="GO" id="GO:0006952">
    <property type="term" value="P:defense response"/>
    <property type="evidence" value="ECO:0007669"/>
    <property type="project" value="InterPro"/>
</dbReference>
<gene>
    <name evidence="2" type="ORF">GIB67_028393</name>
</gene>
<evidence type="ECO:0000259" key="1">
    <source>
        <dbReference type="PROSITE" id="PS50004"/>
    </source>
</evidence>
<protein>
    <recommendedName>
        <fullName evidence="1">C2 domain-containing protein</fullName>
    </recommendedName>
</protein>
<dbReference type="PROSITE" id="PS50004">
    <property type="entry name" value="C2"/>
    <property type="match status" value="1"/>
</dbReference>
<dbReference type="Pfam" id="PF00168">
    <property type="entry name" value="C2"/>
    <property type="match status" value="1"/>
</dbReference>
<evidence type="ECO:0000313" key="2">
    <source>
        <dbReference type="EMBL" id="KAF6154501.1"/>
    </source>
</evidence>
<dbReference type="PANTHER" id="PTHR32246:SF17">
    <property type="entry name" value="BON1-ASSOCIATED PROTEIN 2"/>
    <property type="match status" value="1"/>
</dbReference>
<dbReference type="InterPro" id="IPR035892">
    <property type="entry name" value="C2_domain_sf"/>
</dbReference>
<dbReference type="CDD" id="cd04051">
    <property type="entry name" value="C2_SRC2_like"/>
    <property type="match status" value="1"/>
</dbReference>
<dbReference type="Gene3D" id="2.60.40.150">
    <property type="entry name" value="C2 domain"/>
    <property type="match status" value="1"/>
</dbReference>
<dbReference type="SMART" id="SM00239">
    <property type="entry name" value="C2"/>
    <property type="match status" value="1"/>
</dbReference>
<dbReference type="AlphaFoldDB" id="A0A7J7MI30"/>
<dbReference type="InterPro" id="IPR000008">
    <property type="entry name" value="C2_dom"/>
</dbReference>
<accession>A0A7J7MI30</accession>
<dbReference type="InterPro" id="IPR044750">
    <property type="entry name" value="C2_SRC2/BAP"/>
</dbReference>
<evidence type="ECO:0000313" key="3">
    <source>
        <dbReference type="Proteomes" id="UP000541444"/>
    </source>
</evidence>
<name>A0A7J7MI30_9MAGN</name>
<dbReference type="PANTHER" id="PTHR32246">
    <property type="entry name" value="INGRESSION PROTEIN FIC1"/>
    <property type="match status" value="1"/>
</dbReference>
<organism evidence="2 3">
    <name type="scientific">Kingdonia uniflora</name>
    <dbReference type="NCBI Taxonomy" id="39325"/>
    <lineage>
        <taxon>Eukaryota</taxon>
        <taxon>Viridiplantae</taxon>
        <taxon>Streptophyta</taxon>
        <taxon>Embryophyta</taxon>
        <taxon>Tracheophyta</taxon>
        <taxon>Spermatophyta</taxon>
        <taxon>Magnoliopsida</taxon>
        <taxon>Ranunculales</taxon>
        <taxon>Circaeasteraceae</taxon>
        <taxon>Kingdonia</taxon>
    </lineage>
</organism>